<evidence type="ECO:0000313" key="2">
    <source>
        <dbReference type="WBParaSite" id="PS1159_v2.g15686.t1"/>
    </source>
</evidence>
<dbReference type="Proteomes" id="UP000887580">
    <property type="component" value="Unplaced"/>
</dbReference>
<name>A0AC35FBA8_9BILA</name>
<sequence>MSKIILPPGSTHGLQIINKLSENYLTDLSTKILDALPIIRINELFPDSIIQKISAETQITKAELNFAIKILIALWKQTTFSSIKAETFKSELTQLSLNEETIECLLKIWKNSSERVLNSLRNISHSGIPELEGINWSILLERATCYEPKKRELRALLQLETDQGKKYTKMTENDLQKLHYTLQTIQKKLDTITK</sequence>
<reference evidence="2" key="1">
    <citation type="submission" date="2022-11" db="UniProtKB">
        <authorList>
            <consortium name="WormBaseParasite"/>
        </authorList>
    </citation>
    <scope>IDENTIFICATION</scope>
</reference>
<protein>
    <submittedName>
        <fullName evidence="2">COMM domain-containing protein</fullName>
    </submittedName>
</protein>
<dbReference type="WBParaSite" id="PS1159_v2.g15686.t1">
    <property type="protein sequence ID" value="PS1159_v2.g15686.t1"/>
    <property type="gene ID" value="PS1159_v2.g15686"/>
</dbReference>
<organism evidence="1 2">
    <name type="scientific">Panagrolaimus sp. PS1159</name>
    <dbReference type="NCBI Taxonomy" id="55785"/>
    <lineage>
        <taxon>Eukaryota</taxon>
        <taxon>Metazoa</taxon>
        <taxon>Ecdysozoa</taxon>
        <taxon>Nematoda</taxon>
        <taxon>Chromadorea</taxon>
        <taxon>Rhabditida</taxon>
        <taxon>Tylenchina</taxon>
        <taxon>Panagrolaimomorpha</taxon>
        <taxon>Panagrolaimoidea</taxon>
        <taxon>Panagrolaimidae</taxon>
        <taxon>Panagrolaimus</taxon>
    </lineage>
</organism>
<evidence type="ECO:0000313" key="1">
    <source>
        <dbReference type="Proteomes" id="UP000887580"/>
    </source>
</evidence>
<accession>A0AC35FBA8</accession>
<proteinExistence type="predicted"/>